<reference evidence="2" key="2">
    <citation type="submission" date="2021-09" db="EMBL/GenBank/DDBJ databases">
        <authorList>
            <person name="Gilroy R."/>
        </authorList>
    </citation>
    <scope>NUCLEOTIDE SEQUENCE</scope>
    <source>
        <strain evidence="2">316</strain>
    </source>
</reference>
<evidence type="ECO:0000313" key="3">
    <source>
        <dbReference type="Proteomes" id="UP000742631"/>
    </source>
</evidence>
<dbReference type="AlphaFoldDB" id="A0A921E0D4"/>
<organism evidence="2 3">
    <name type="scientific">Methylorubrum populi</name>
    <dbReference type="NCBI Taxonomy" id="223967"/>
    <lineage>
        <taxon>Bacteria</taxon>
        <taxon>Pseudomonadati</taxon>
        <taxon>Pseudomonadota</taxon>
        <taxon>Alphaproteobacteria</taxon>
        <taxon>Hyphomicrobiales</taxon>
        <taxon>Methylobacteriaceae</taxon>
        <taxon>Methylorubrum</taxon>
    </lineage>
</organism>
<feature type="region of interest" description="Disordered" evidence="1">
    <location>
        <begin position="1"/>
        <end position="26"/>
    </location>
</feature>
<evidence type="ECO:0000313" key="2">
    <source>
        <dbReference type="EMBL" id="HJE22878.1"/>
    </source>
</evidence>
<comment type="caution">
    <text evidence="2">The sequence shown here is derived from an EMBL/GenBank/DDBJ whole genome shotgun (WGS) entry which is preliminary data.</text>
</comment>
<evidence type="ECO:0000256" key="1">
    <source>
        <dbReference type="SAM" id="MobiDB-lite"/>
    </source>
</evidence>
<accession>A0A921E0D4</accession>
<sequence length="66" mass="7244">MTLTIEYGKDGEGRDTATTPSRRGLLARGKSRFEAARNLMAMIELIERRHGHADAAPTAVVYENVA</sequence>
<gene>
    <name evidence="2" type="ORF">K8W01_04400</name>
</gene>
<dbReference type="Proteomes" id="UP000742631">
    <property type="component" value="Unassembled WGS sequence"/>
</dbReference>
<protein>
    <submittedName>
        <fullName evidence="2">Uncharacterized protein</fullName>
    </submittedName>
</protein>
<name>A0A921E0D4_9HYPH</name>
<proteinExistence type="predicted"/>
<reference evidence="2" key="1">
    <citation type="journal article" date="2021" name="PeerJ">
        <title>Extensive microbial diversity within the chicken gut microbiome revealed by metagenomics and culture.</title>
        <authorList>
            <person name="Gilroy R."/>
            <person name="Ravi A."/>
            <person name="Getino M."/>
            <person name="Pursley I."/>
            <person name="Horton D.L."/>
            <person name="Alikhan N.F."/>
            <person name="Baker D."/>
            <person name="Gharbi K."/>
            <person name="Hall N."/>
            <person name="Watson M."/>
            <person name="Adriaenssens E.M."/>
            <person name="Foster-Nyarko E."/>
            <person name="Jarju S."/>
            <person name="Secka A."/>
            <person name="Antonio M."/>
            <person name="Oren A."/>
            <person name="Chaudhuri R.R."/>
            <person name="La Ragione R."/>
            <person name="Hildebrand F."/>
            <person name="Pallen M.J."/>
        </authorList>
    </citation>
    <scope>NUCLEOTIDE SEQUENCE</scope>
    <source>
        <strain evidence="2">316</strain>
    </source>
</reference>
<dbReference type="EMBL" id="DYYG01000013">
    <property type="protein sequence ID" value="HJE22878.1"/>
    <property type="molecule type" value="Genomic_DNA"/>
</dbReference>